<dbReference type="Proteomes" id="UP000283530">
    <property type="component" value="Unassembled WGS sequence"/>
</dbReference>
<dbReference type="Gene3D" id="6.10.140.2220">
    <property type="match status" value="1"/>
</dbReference>
<evidence type="ECO:0000256" key="7">
    <source>
        <dbReference type="ARBA" id="ARBA00022786"/>
    </source>
</evidence>
<dbReference type="Gene3D" id="3.90.70.10">
    <property type="entry name" value="Cysteine proteinases"/>
    <property type="match status" value="1"/>
</dbReference>
<comment type="similarity">
    <text evidence="2">Belongs to the peptidase C19 family.</text>
</comment>
<evidence type="ECO:0000256" key="3">
    <source>
        <dbReference type="ARBA" id="ARBA00012759"/>
    </source>
</evidence>
<dbReference type="EC" id="3.4.19.12" evidence="3"/>
<protein>
    <recommendedName>
        <fullName evidence="3">ubiquitinyl hydrolase 1</fullName>
        <ecNumber evidence="3">3.4.19.12</ecNumber>
    </recommendedName>
</protein>
<dbReference type="InterPro" id="IPR028889">
    <property type="entry name" value="USP"/>
</dbReference>
<dbReference type="SUPFAM" id="SSF144232">
    <property type="entry name" value="HIT/MYND zinc finger-like"/>
    <property type="match status" value="1"/>
</dbReference>
<evidence type="ECO:0000256" key="9">
    <source>
        <dbReference type="ARBA" id="ARBA00022807"/>
    </source>
</evidence>
<keyword evidence="7" id="KW-0833">Ubl conjugation pathway</keyword>
<dbReference type="Pfam" id="PF01753">
    <property type="entry name" value="zf-MYND"/>
    <property type="match status" value="1"/>
</dbReference>
<feature type="domain" description="USP" evidence="13">
    <location>
        <begin position="494"/>
        <end position="801"/>
    </location>
</feature>
<comment type="caution">
    <text evidence="15">The sequence shown here is derived from an EMBL/GenBank/DDBJ whole genome shotgun (WGS) entry which is preliminary data.</text>
</comment>
<dbReference type="GO" id="GO:0016579">
    <property type="term" value="P:protein deubiquitination"/>
    <property type="evidence" value="ECO:0007669"/>
    <property type="project" value="InterPro"/>
</dbReference>
<dbReference type="InterPro" id="IPR050164">
    <property type="entry name" value="Peptidase_C19"/>
</dbReference>
<evidence type="ECO:0000256" key="10">
    <source>
        <dbReference type="ARBA" id="ARBA00022833"/>
    </source>
</evidence>
<evidence type="ECO:0000256" key="1">
    <source>
        <dbReference type="ARBA" id="ARBA00000707"/>
    </source>
</evidence>
<keyword evidence="6 11" id="KW-0863">Zinc-finger</keyword>
<gene>
    <name evidence="15" type="ORF">CKAN_02556100</name>
</gene>
<keyword evidence="10" id="KW-0862">Zinc</keyword>
<dbReference type="PROSITE" id="PS00972">
    <property type="entry name" value="USP_1"/>
    <property type="match status" value="1"/>
</dbReference>
<dbReference type="EMBL" id="QPKB01000012">
    <property type="protein sequence ID" value="RWR96191.1"/>
    <property type="molecule type" value="Genomic_DNA"/>
</dbReference>
<feature type="transmembrane region" description="Helical" evidence="12">
    <location>
        <begin position="108"/>
        <end position="126"/>
    </location>
</feature>
<feature type="domain" description="MYND-type" evidence="14">
    <location>
        <begin position="175"/>
        <end position="212"/>
    </location>
</feature>
<keyword evidence="12" id="KW-0472">Membrane</keyword>
<proteinExistence type="inferred from homology"/>
<dbReference type="CDD" id="cd02661">
    <property type="entry name" value="Peptidase_C19E"/>
    <property type="match status" value="1"/>
</dbReference>
<dbReference type="GO" id="GO:0005634">
    <property type="term" value="C:nucleus"/>
    <property type="evidence" value="ECO:0007669"/>
    <property type="project" value="TreeGrafter"/>
</dbReference>
<dbReference type="GO" id="GO:0006508">
    <property type="term" value="P:proteolysis"/>
    <property type="evidence" value="ECO:0007669"/>
    <property type="project" value="UniProtKB-KW"/>
</dbReference>
<dbReference type="InterPro" id="IPR018200">
    <property type="entry name" value="USP_CS"/>
</dbReference>
<evidence type="ECO:0000256" key="2">
    <source>
        <dbReference type="ARBA" id="ARBA00009085"/>
    </source>
</evidence>
<dbReference type="PROSITE" id="PS50235">
    <property type="entry name" value="USP_3"/>
    <property type="match status" value="1"/>
</dbReference>
<evidence type="ECO:0000256" key="12">
    <source>
        <dbReference type="SAM" id="Phobius"/>
    </source>
</evidence>
<dbReference type="PANTHER" id="PTHR24006:SF685">
    <property type="entry name" value="UBIQUITIN CARBOXYL-TERMINAL HYDROLASE 15"/>
    <property type="match status" value="1"/>
</dbReference>
<dbReference type="InterPro" id="IPR038765">
    <property type="entry name" value="Papain-like_cys_pep_sf"/>
</dbReference>
<dbReference type="GO" id="GO:0008270">
    <property type="term" value="F:zinc ion binding"/>
    <property type="evidence" value="ECO:0007669"/>
    <property type="project" value="UniProtKB-KW"/>
</dbReference>
<keyword evidence="4" id="KW-0645">Protease</keyword>
<comment type="catalytic activity">
    <reaction evidence="1">
        <text>Thiol-dependent hydrolysis of ester, thioester, amide, peptide and isopeptide bonds formed by the C-terminal Gly of ubiquitin (a 76-residue protein attached to proteins as an intracellular targeting signal).</text>
        <dbReference type="EC" id="3.4.19.12"/>
    </reaction>
</comment>
<dbReference type="PROSITE" id="PS50865">
    <property type="entry name" value="ZF_MYND_2"/>
    <property type="match status" value="1"/>
</dbReference>
<organism evidence="15 16">
    <name type="scientific">Cinnamomum micranthum f. kanehirae</name>
    <dbReference type="NCBI Taxonomy" id="337451"/>
    <lineage>
        <taxon>Eukaryota</taxon>
        <taxon>Viridiplantae</taxon>
        <taxon>Streptophyta</taxon>
        <taxon>Embryophyta</taxon>
        <taxon>Tracheophyta</taxon>
        <taxon>Spermatophyta</taxon>
        <taxon>Magnoliopsida</taxon>
        <taxon>Magnoliidae</taxon>
        <taxon>Laurales</taxon>
        <taxon>Lauraceae</taxon>
        <taxon>Cinnamomum</taxon>
    </lineage>
</organism>
<evidence type="ECO:0000256" key="8">
    <source>
        <dbReference type="ARBA" id="ARBA00022801"/>
    </source>
</evidence>
<dbReference type="FunFam" id="3.90.70.10:FF:000026">
    <property type="entry name" value="Ubiquitin carboxyl-terminal hydrolase 15"/>
    <property type="match status" value="1"/>
</dbReference>
<dbReference type="InterPro" id="IPR002893">
    <property type="entry name" value="Znf_MYND"/>
</dbReference>
<dbReference type="AlphaFoldDB" id="A0A3S3N587"/>
<evidence type="ECO:0000256" key="4">
    <source>
        <dbReference type="ARBA" id="ARBA00022670"/>
    </source>
</evidence>
<name>A0A3S3N587_9MAGN</name>
<evidence type="ECO:0000259" key="14">
    <source>
        <dbReference type="PROSITE" id="PS50865"/>
    </source>
</evidence>
<keyword evidence="16" id="KW-1185">Reference proteome</keyword>
<keyword evidence="12" id="KW-1133">Transmembrane helix</keyword>
<evidence type="ECO:0000256" key="11">
    <source>
        <dbReference type="PROSITE-ProRule" id="PRU00134"/>
    </source>
</evidence>
<dbReference type="STRING" id="337451.A0A3S3N587"/>
<keyword evidence="5" id="KW-0479">Metal-binding</keyword>
<keyword evidence="9" id="KW-0788">Thiol protease</keyword>
<evidence type="ECO:0000259" key="13">
    <source>
        <dbReference type="PROSITE" id="PS50235"/>
    </source>
</evidence>
<evidence type="ECO:0000256" key="5">
    <source>
        <dbReference type="ARBA" id="ARBA00022723"/>
    </source>
</evidence>
<dbReference type="SUPFAM" id="SSF54001">
    <property type="entry name" value="Cysteine proteinases"/>
    <property type="match status" value="1"/>
</dbReference>
<dbReference type="OrthoDB" id="420187at2759"/>
<evidence type="ECO:0000313" key="15">
    <source>
        <dbReference type="EMBL" id="RWR96191.1"/>
    </source>
</evidence>
<dbReference type="PANTHER" id="PTHR24006">
    <property type="entry name" value="UBIQUITIN CARBOXYL-TERMINAL HYDROLASE"/>
    <property type="match status" value="1"/>
</dbReference>
<keyword evidence="12" id="KW-0812">Transmembrane</keyword>
<dbReference type="FunFam" id="6.10.140.2220:FF:000006">
    <property type="entry name" value="Ubiquitin carboxyl-terminal hydrolase 15"/>
    <property type="match status" value="1"/>
</dbReference>
<keyword evidence="8 15" id="KW-0378">Hydrolase</keyword>
<evidence type="ECO:0000256" key="6">
    <source>
        <dbReference type="ARBA" id="ARBA00022771"/>
    </source>
</evidence>
<sequence>MSSLSKVRGKLTTFSCFPHPLLKSYSGNLRFYLGLVDISGLSFPCKFLVEAFSLGILICWNLGLVGFSSSSRGHLNFDSAGYPPEKHRGGTGHEYVGGDMLKPREADIPALFLVLVVLPLVTYIILGKWSEATKKKARISMLAQLAAEEAHRVETLATATVVPVASSPKTGFHFCARCSSPATTRCARCKSVRYCSGKCQIVHWRQGHKQECQQLDNSDLNTSANLASVTKSVCQKVLLDESPNSPFFGSDIGWSMPHGMPPDISLHSPITTAATFAGTGSRADIPQVFMSDRISPDSWVSHKINGEILTDEDNASHDSFKETICSSSTTSVPMRKKVGSENYIASSDEIPINQNNNRPPMSVNGHNVTRNTMHPPYKLTGKNGSVCESNNTSCISGTLYSDPNERNASEIAMNAAADKEIPQKTAYMTNPAQCSNGFSKTADTKNVGLKKLPKIPRRVSAGRTSDSHKKIKVLFPFEEFVKLFHCEVWDLYPRGLLNCGNSCYANAVLQCLTCTKPLIIYLLQRSHSRACWANNDCCLICELEQHASMLRDGRGPLSPIRILSLMRNISSQMGGGDQEDAHEFLRLLVTSMQSKCLEGLGGEKGVDAISQETTLIQQIFGGRLRSKVKCLRCDHESERYENIMDLTLEIFGWVESLEDALTQFTAPEDLDGENMYRCGRCAKYVKARKQLSIHEAPNILTIVLKRFQTGKYGKINKFITFPDMLDMIPFMTGNGDSPPLYMLYGVVVHLDTLNASFSGHYVSYVKDLQGTWFRIDDTEVEPVPMSRVMSEGAYILFYSRSYPRPPRVFAARTAPLKASPYEKHCTFKTQRLPSRQEQSKQNDFLLASDDPLQVHAANMGNFHCVETNTGTNYRATDHGIRSSYGNVHLPTRQTYTDSSGMDFSDATSSSDWSLFTSSDESSFTTESTRDSFSTVDYSDPFNMDPIFSIFNSVSIPEYTNSSVSCTKFLPCRPLTRFFSESSGFVVDSSMSTQPLCSVHNGRSPERVTASLTESLASSANKYSYVCEIGE</sequence>
<evidence type="ECO:0000313" key="16">
    <source>
        <dbReference type="Proteomes" id="UP000283530"/>
    </source>
</evidence>
<dbReference type="GO" id="GO:0005829">
    <property type="term" value="C:cytosol"/>
    <property type="evidence" value="ECO:0007669"/>
    <property type="project" value="TreeGrafter"/>
</dbReference>
<dbReference type="InterPro" id="IPR001394">
    <property type="entry name" value="Peptidase_C19_UCH"/>
</dbReference>
<dbReference type="Pfam" id="PF00443">
    <property type="entry name" value="UCH"/>
    <property type="match status" value="1"/>
</dbReference>
<accession>A0A3S3N587</accession>
<dbReference type="GO" id="GO:0004843">
    <property type="term" value="F:cysteine-type deubiquitinase activity"/>
    <property type="evidence" value="ECO:0007669"/>
    <property type="project" value="UniProtKB-EC"/>
</dbReference>
<reference evidence="15 16" key="1">
    <citation type="journal article" date="2019" name="Nat. Plants">
        <title>Stout camphor tree genome fills gaps in understanding of flowering plant genome evolution.</title>
        <authorList>
            <person name="Chaw S.M."/>
            <person name="Liu Y.C."/>
            <person name="Wu Y.W."/>
            <person name="Wang H.Y."/>
            <person name="Lin C.I."/>
            <person name="Wu C.S."/>
            <person name="Ke H.M."/>
            <person name="Chang L.Y."/>
            <person name="Hsu C.Y."/>
            <person name="Yang H.T."/>
            <person name="Sudianto E."/>
            <person name="Hsu M.H."/>
            <person name="Wu K.P."/>
            <person name="Wang L.N."/>
            <person name="Leebens-Mack J.H."/>
            <person name="Tsai I.J."/>
        </authorList>
    </citation>
    <scope>NUCLEOTIDE SEQUENCE [LARGE SCALE GENOMIC DNA]</scope>
    <source>
        <strain evidence="16">cv. Chaw 1501</strain>
        <tissue evidence="15">Young leaves</tissue>
    </source>
</reference>